<proteinExistence type="predicted"/>
<dbReference type="InterPro" id="IPR023833">
    <property type="entry name" value="Signal_pept_SipW-depend-type"/>
</dbReference>
<organism evidence="1 2">
    <name type="scientific">Citricoccus parietis</name>
    <dbReference type="NCBI Taxonomy" id="592307"/>
    <lineage>
        <taxon>Bacteria</taxon>
        <taxon>Bacillati</taxon>
        <taxon>Actinomycetota</taxon>
        <taxon>Actinomycetes</taxon>
        <taxon>Micrococcales</taxon>
        <taxon>Micrococcaceae</taxon>
        <taxon>Citricoccus</taxon>
    </lineage>
</organism>
<protein>
    <submittedName>
        <fullName evidence="1">Alternate-type signal peptide domain-containing protein</fullName>
    </submittedName>
</protein>
<comment type="caution">
    <text evidence="1">The sequence shown here is derived from an EMBL/GenBank/DDBJ whole genome shotgun (WGS) entry which is preliminary data.</text>
</comment>
<name>A0ABV6F912_9MICC</name>
<keyword evidence="2" id="KW-1185">Reference proteome</keyword>
<dbReference type="RefSeq" id="WP_378043297.1">
    <property type="nucleotide sequence ID" value="NZ_JBHLWH010000045.1"/>
</dbReference>
<gene>
    <name evidence="1" type="ORF">ACFFIO_15760</name>
</gene>
<dbReference type="NCBIfam" id="TIGR04089">
    <property type="entry name" value="exp_by_SipW_III"/>
    <property type="match status" value="1"/>
</dbReference>
<evidence type="ECO:0000313" key="2">
    <source>
        <dbReference type="Proteomes" id="UP001589766"/>
    </source>
</evidence>
<dbReference type="EMBL" id="JBHLWH010000045">
    <property type="protein sequence ID" value="MFC0249964.1"/>
    <property type="molecule type" value="Genomic_DNA"/>
</dbReference>
<dbReference type="NCBIfam" id="TIGR04088">
    <property type="entry name" value="cognate_SipW"/>
    <property type="match status" value="1"/>
</dbReference>
<reference evidence="1 2" key="1">
    <citation type="submission" date="2024-09" db="EMBL/GenBank/DDBJ databases">
        <authorList>
            <person name="Sun Q."/>
            <person name="Mori K."/>
        </authorList>
    </citation>
    <scope>NUCLEOTIDE SEQUENCE [LARGE SCALE GENOMIC DNA]</scope>
    <source>
        <strain evidence="1 2">CCM 7609</strain>
    </source>
</reference>
<dbReference type="InterPro" id="IPR024006">
    <property type="entry name" value="Alt_signal_exp_actinobact"/>
</dbReference>
<dbReference type="Proteomes" id="UP001589766">
    <property type="component" value="Unassembled WGS sequence"/>
</dbReference>
<sequence length="183" mass="19046">MKKMTKGAIVTGLGVALLLGGGGTLATWNMDQSASAGTITTGNMNLAAEPGAWTSNLKSGTVATGETIKGYQIVPEEQMTYTQVINVSAEGNLEAVLSMSTGTLSSELLDNLTLQKFTVTKQGVGGGTTVMDRYDQSVTVAPGKYTVSATVRFDANGKDAMNASLDLSNIKYVLTQKNPTPVN</sequence>
<accession>A0ABV6F912</accession>
<evidence type="ECO:0000313" key="1">
    <source>
        <dbReference type="EMBL" id="MFC0249964.1"/>
    </source>
</evidence>